<protein>
    <submittedName>
        <fullName evidence="2">Uncharacterized protein</fullName>
    </submittedName>
</protein>
<proteinExistence type="predicted"/>
<name>A0A6N2N7G6_SALVM</name>
<dbReference type="EMBL" id="CAADRP010002140">
    <property type="protein sequence ID" value="VFU61915.1"/>
    <property type="molecule type" value="Genomic_DNA"/>
</dbReference>
<dbReference type="AlphaFoldDB" id="A0A6N2N7G6"/>
<gene>
    <name evidence="2" type="ORF">SVIM_LOCUS465565</name>
</gene>
<reference evidence="2" key="1">
    <citation type="submission" date="2019-03" db="EMBL/GenBank/DDBJ databases">
        <authorList>
            <person name="Mank J."/>
            <person name="Almeida P."/>
        </authorList>
    </citation>
    <scope>NUCLEOTIDE SEQUENCE</scope>
    <source>
        <strain evidence="2">78183</strain>
    </source>
</reference>
<evidence type="ECO:0000256" key="1">
    <source>
        <dbReference type="SAM" id="MobiDB-lite"/>
    </source>
</evidence>
<sequence length="215" mass="23695">MVASEMVACGGRSRLRKLTRPSPELFLGCLAWREVAGGDEGGYGWLNGLYCRGRHPLAAHGMQRGVAASALPNSCNGVPGTVQVTEKCRQACKLANDGKLLGLHHSPYLEKGFILKSSPTSKGDKLEMLKLALTHTPRSSTTPVMGKNLGRGRNLTSADSFEKKREKRWEVVWSELDHRQGKNIPQVEQGRHIHEMSKEPDTRGPTFARNHVDAF</sequence>
<organism evidence="2">
    <name type="scientific">Salix viminalis</name>
    <name type="common">Common osier</name>
    <name type="synonym">Basket willow</name>
    <dbReference type="NCBI Taxonomy" id="40686"/>
    <lineage>
        <taxon>Eukaryota</taxon>
        <taxon>Viridiplantae</taxon>
        <taxon>Streptophyta</taxon>
        <taxon>Embryophyta</taxon>
        <taxon>Tracheophyta</taxon>
        <taxon>Spermatophyta</taxon>
        <taxon>Magnoliopsida</taxon>
        <taxon>eudicotyledons</taxon>
        <taxon>Gunneridae</taxon>
        <taxon>Pentapetalae</taxon>
        <taxon>rosids</taxon>
        <taxon>fabids</taxon>
        <taxon>Malpighiales</taxon>
        <taxon>Salicaceae</taxon>
        <taxon>Saliceae</taxon>
        <taxon>Salix</taxon>
    </lineage>
</organism>
<feature type="region of interest" description="Disordered" evidence="1">
    <location>
        <begin position="137"/>
        <end position="161"/>
    </location>
</feature>
<accession>A0A6N2N7G6</accession>
<evidence type="ECO:0000313" key="2">
    <source>
        <dbReference type="EMBL" id="VFU61915.1"/>
    </source>
</evidence>
<feature type="region of interest" description="Disordered" evidence="1">
    <location>
        <begin position="196"/>
        <end position="215"/>
    </location>
</feature>